<reference evidence="2" key="1">
    <citation type="submission" date="2020-11" db="EMBL/GenBank/DDBJ databases">
        <authorList>
            <person name="Tran Van P."/>
        </authorList>
    </citation>
    <scope>NUCLEOTIDE SEQUENCE</scope>
</reference>
<accession>A0A7R8ZYE9</accession>
<evidence type="ECO:0000313" key="2">
    <source>
        <dbReference type="EMBL" id="CAD7236560.1"/>
    </source>
</evidence>
<feature type="non-terminal residue" evidence="2">
    <location>
        <position position="176"/>
    </location>
</feature>
<organism evidence="2">
    <name type="scientific">Cyprideis torosa</name>
    <dbReference type="NCBI Taxonomy" id="163714"/>
    <lineage>
        <taxon>Eukaryota</taxon>
        <taxon>Metazoa</taxon>
        <taxon>Ecdysozoa</taxon>
        <taxon>Arthropoda</taxon>
        <taxon>Crustacea</taxon>
        <taxon>Oligostraca</taxon>
        <taxon>Ostracoda</taxon>
        <taxon>Podocopa</taxon>
        <taxon>Podocopida</taxon>
        <taxon>Cytherocopina</taxon>
        <taxon>Cytheroidea</taxon>
        <taxon>Cytherideidae</taxon>
        <taxon>Cyprideis</taxon>
    </lineage>
</organism>
<protein>
    <submittedName>
        <fullName evidence="2">Uncharacterized protein</fullName>
    </submittedName>
</protein>
<proteinExistence type="predicted"/>
<evidence type="ECO:0000256" key="1">
    <source>
        <dbReference type="SAM" id="MobiDB-lite"/>
    </source>
</evidence>
<feature type="compositionally biased region" description="Acidic residues" evidence="1">
    <location>
        <begin position="40"/>
        <end position="52"/>
    </location>
</feature>
<name>A0A7R8ZYE9_9CRUS</name>
<feature type="compositionally biased region" description="Acidic residues" evidence="1">
    <location>
        <begin position="1"/>
        <end position="20"/>
    </location>
</feature>
<feature type="region of interest" description="Disordered" evidence="1">
    <location>
        <begin position="1"/>
        <end position="112"/>
    </location>
</feature>
<dbReference type="EMBL" id="OB679960">
    <property type="protein sequence ID" value="CAD7236560.1"/>
    <property type="molecule type" value="Genomic_DNA"/>
</dbReference>
<sequence length="176" mass="18521">LREGEGPEDPPEGVEEEGEETVPCFDPSEAAETVPSSDVGEGEGPSEEEEGAEGGASTAQPIGAKHQPARNKSEGEGTAEAKACSPMRGLGRGLVSRLGGGAASGRRSSLTNRLAGRARSTNALVLKKLQQAKRTLQLARKGRQALRASAARKGKLTVQKGQARIIWWKKEAKRGR</sequence>
<feature type="non-terminal residue" evidence="2">
    <location>
        <position position="1"/>
    </location>
</feature>
<gene>
    <name evidence="2" type="ORF">CTOB1V02_LOCUS14375</name>
</gene>
<dbReference type="AlphaFoldDB" id="A0A7R8ZYE9"/>